<dbReference type="SMART" id="SM00181">
    <property type="entry name" value="EGF"/>
    <property type="match status" value="7"/>
</dbReference>
<feature type="domain" description="EGF-like" evidence="11">
    <location>
        <begin position="132"/>
        <end position="170"/>
    </location>
</feature>
<dbReference type="Pfam" id="PF12947">
    <property type="entry name" value="EGF_3"/>
    <property type="match status" value="2"/>
</dbReference>
<dbReference type="InterPro" id="IPR000082">
    <property type="entry name" value="SEA_dom"/>
</dbReference>
<feature type="disulfide bond" evidence="6">
    <location>
        <begin position="596"/>
        <end position="613"/>
    </location>
</feature>
<dbReference type="InterPro" id="IPR018097">
    <property type="entry name" value="EGF_Ca-bd_CS"/>
</dbReference>
<gene>
    <name evidence="12" type="ORF">BOKJ2_LOCUS2992</name>
</gene>
<evidence type="ECO:0000256" key="4">
    <source>
        <dbReference type="ARBA" id="ARBA00023157"/>
    </source>
</evidence>
<evidence type="ECO:0000313" key="12">
    <source>
        <dbReference type="EMBL" id="CAD5210047.1"/>
    </source>
</evidence>
<dbReference type="OrthoDB" id="6516201at2759"/>
<comment type="caution">
    <text evidence="12">The sequence shown here is derived from an EMBL/GenBank/DDBJ whole genome shotgun (WGS) entry which is preliminary data.</text>
</comment>
<feature type="transmembrane region" description="Helical" evidence="8">
    <location>
        <begin position="633"/>
        <end position="655"/>
    </location>
</feature>
<dbReference type="Proteomes" id="UP000614601">
    <property type="component" value="Unassembled WGS sequence"/>
</dbReference>
<dbReference type="PROSITE" id="PS50024">
    <property type="entry name" value="SEA"/>
    <property type="match status" value="1"/>
</dbReference>
<evidence type="ECO:0000256" key="5">
    <source>
        <dbReference type="ARBA" id="ARBA00023180"/>
    </source>
</evidence>
<feature type="domain" description="EGF-like" evidence="11">
    <location>
        <begin position="264"/>
        <end position="304"/>
    </location>
</feature>
<dbReference type="PROSITE" id="PS01186">
    <property type="entry name" value="EGF_2"/>
    <property type="match status" value="1"/>
</dbReference>
<keyword evidence="5" id="KW-0325">Glycoprotein</keyword>
<dbReference type="Pfam" id="PF12661">
    <property type="entry name" value="hEGF"/>
    <property type="match status" value="1"/>
</dbReference>
<feature type="region of interest" description="Disordered" evidence="7">
    <location>
        <begin position="722"/>
        <end position="741"/>
    </location>
</feature>
<organism evidence="12 13">
    <name type="scientific">Bursaphelenchus okinawaensis</name>
    <dbReference type="NCBI Taxonomy" id="465554"/>
    <lineage>
        <taxon>Eukaryota</taxon>
        <taxon>Metazoa</taxon>
        <taxon>Ecdysozoa</taxon>
        <taxon>Nematoda</taxon>
        <taxon>Chromadorea</taxon>
        <taxon>Rhabditida</taxon>
        <taxon>Tylenchina</taxon>
        <taxon>Tylenchomorpha</taxon>
        <taxon>Aphelenchoidea</taxon>
        <taxon>Aphelenchoididae</taxon>
        <taxon>Bursaphelenchus</taxon>
    </lineage>
</organism>
<feature type="signal peptide" evidence="9">
    <location>
        <begin position="1"/>
        <end position="17"/>
    </location>
</feature>
<proteinExistence type="predicted"/>
<evidence type="ECO:0000256" key="6">
    <source>
        <dbReference type="PROSITE-ProRule" id="PRU00076"/>
    </source>
</evidence>
<dbReference type="EMBL" id="CAJFCW020000002">
    <property type="protein sequence ID" value="CAG9090599.1"/>
    <property type="molecule type" value="Genomic_DNA"/>
</dbReference>
<dbReference type="PANTHER" id="PTHR24050:SF28">
    <property type="entry name" value="UROMODULIN-LIKE"/>
    <property type="match status" value="1"/>
</dbReference>
<dbReference type="InterPro" id="IPR013032">
    <property type="entry name" value="EGF-like_CS"/>
</dbReference>
<protein>
    <recommendedName>
        <fullName evidence="14">EGF-like domain-containing protein</fullName>
    </recommendedName>
</protein>
<feature type="region of interest" description="Disordered" evidence="7">
    <location>
        <begin position="303"/>
        <end position="342"/>
    </location>
</feature>
<feature type="chain" id="PRO_5036220862" description="EGF-like domain-containing protein" evidence="9">
    <location>
        <begin position="18"/>
        <end position="748"/>
    </location>
</feature>
<feature type="region of interest" description="Disordered" evidence="7">
    <location>
        <begin position="25"/>
        <end position="72"/>
    </location>
</feature>
<feature type="region of interest" description="Disordered" evidence="7">
    <location>
        <begin position="222"/>
        <end position="266"/>
    </location>
</feature>
<feature type="compositionally biased region" description="Basic and acidic residues" evidence="7">
    <location>
        <begin position="732"/>
        <end position="741"/>
    </location>
</feature>
<dbReference type="FunFam" id="2.10.25.10:FF:000038">
    <property type="entry name" value="Fibrillin 2"/>
    <property type="match status" value="1"/>
</dbReference>
<evidence type="ECO:0000259" key="10">
    <source>
        <dbReference type="PROSITE" id="PS50024"/>
    </source>
</evidence>
<keyword evidence="4 6" id="KW-1015">Disulfide bond</keyword>
<evidence type="ECO:0000256" key="8">
    <source>
        <dbReference type="SAM" id="Phobius"/>
    </source>
</evidence>
<evidence type="ECO:0000256" key="2">
    <source>
        <dbReference type="ARBA" id="ARBA00022729"/>
    </source>
</evidence>
<feature type="domain" description="SEA" evidence="10">
    <location>
        <begin position="341"/>
        <end position="466"/>
    </location>
</feature>
<keyword evidence="3" id="KW-0677">Repeat</keyword>
<evidence type="ECO:0000256" key="1">
    <source>
        <dbReference type="ARBA" id="ARBA00022536"/>
    </source>
</evidence>
<evidence type="ECO:0000256" key="7">
    <source>
        <dbReference type="SAM" id="MobiDB-lite"/>
    </source>
</evidence>
<dbReference type="SMART" id="SM00179">
    <property type="entry name" value="EGF_CA"/>
    <property type="match status" value="5"/>
</dbReference>
<dbReference type="InterPro" id="IPR052235">
    <property type="entry name" value="Nephronectin_domain"/>
</dbReference>
<keyword evidence="8" id="KW-0812">Transmembrane</keyword>
<evidence type="ECO:0000259" key="11">
    <source>
        <dbReference type="PROSITE" id="PS50026"/>
    </source>
</evidence>
<keyword evidence="2 9" id="KW-0732">Signal</keyword>
<feature type="compositionally biased region" description="Low complexity" evidence="7">
    <location>
        <begin position="328"/>
        <end position="342"/>
    </location>
</feature>
<evidence type="ECO:0000313" key="13">
    <source>
        <dbReference type="Proteomes" id="UP000614601"/>
    </source>
</evidence>
<dbReference type="InterPro" id="IPR001881">
    <property type="entry name" value="EGF-like_Ca-bd_dom"/>
</dbReference>
<dbReference type="PROSITE" id="PS00022">
    <property type="entry name" value="EGF_1"/>
    <property type="match status" value="1"/>
</dbReference>
<feature type="domain" description="EGF-like" evidence="11">
    <location>
        <begin position="589"/>
        <end position="625"/>
    </location>
</feature>
<dbReference type="PANTHER" id="PTHR24050">
    <property type="entry name" value="PA14 DOMAIN-CONTAINING PROTEIN"/>
    <property type="match status" value="1"/>
</dbReference>
<accession>A0A811K3I3</accession>
<dbReference type="CDD" id="cd00054">
    <property type="entry name" value="EGF_CA"/>
    <property type="match status" value="2"/>
</dbReference>
<dbReference type="SUPFAM" id="SSF57196">
    <property type="entry name" value="EGF/Laminin"/>
    <property type="match status" value="1"/>
</dbReference>
<dbReference type="Gene3D" id="2.10.25.10">
    <property type="entry name" value="Laminin"/>
    <property type="match status" value="6"/>
</dbReference>
<feature type="domain" description="EGF-like" evidence="11">
    <location>
        <begin position="544"/>
        <end position="582"/>
    </location>
</feature>
<name>A0A811K3I3_9BILA</name>
<dbReference type="InterPro" id="IPR049883">
    <property type="entry name" value="NOTCH1_EGF-like"/>
</dbReference>
<evidence type="ECO:0000256" key="3">
    <source>
        <dbReference type="ARBA" id="ARBA00022737"/>
    </source>
</evidence>
<keyword evidence="1 6" id="KW-0245">EGF-like domain</keyword>
<evidence type="ECO:0000256" key="9">
    <source>
        <dbReference type="SAM" id="SignalP"/>
    </source>
</evidence>
<dbReference type="Proteomes" id="UP000783686">
    <property type="component" value="Unassembled WGS sequence"/>
</dbReference>
<dbReference type="PROSITE" id="PS00010">
    <property type="entry name" value="ASX_HYDROXYL"/>
    <property type="match status" value="2"/>
</dbReference>
<dbReference type="AlphaFoldDB" id="A0A811K3I3"/>
<comment type="caution">
    <text evidence="6">Lacks conserved residue(s) required for the propagation of feature annotation.</text>
</comment>
<keyword evidence="13" id="KW-1185">Reference proteome</keyword>
<feature type="domain" description="EGF-like" evidence="11">
    <location>
        <begin position="85"/>
        <end position="123"/>
    </location>
</feature>
<keyword evidence="8" id="KW-1133">Transmembrane helix</keyword>
<dbReference type="InterPro" id="IPR009030">
    <property type="entry name" value="Growth_fac_rcpt_cys_sf"/>
</dbReference>
<dbReference type="InterPro" id="IPR000742">
    <property type="entry name" value="EGF"/>
</dbReference>
<feature type="disulfide bond" evidence="6">
    <location>
        <begin position="615"/>
        <end position="624"/>
    </location>
</feature>
<evidence type="ECO:0008006" key="14">
    <source>
        <dbReference type="Google" id="ProtNLM"/>
    </source>
</evidence>
<dbReference type="InterPro" id="IPR024731">
    <property type="entry name" value="NELL2-like_EGF"/>
</dbReference>
<sequence length="748" mass="82375">MRELGVILLLTVGLAVAHQQYQVPAADERTYETPPPPQQPPQSYQAQSSPPKEPSYQQHSQGYYETPPAPCPNGGRRHPGSGECLLNECETNQHDCHEKARCIDTPASYTCACQSGYIDQSSDRPGRQCELPLNNCASGRHGCSPDATCTDTYNGVQCKCKGGYVDISPDQQRKPGRVCRKDINECLSPVLNTCSRDATCTDTFESYTCECNAGFKDVNPSNPGRDCEAIPQDTQSYQTPPPPTYQTPPPPTYPTPPPQDAGYEKPSCAKEGKIECDPNAICIDLANGGFTCKCPPDLIDKSPEPSKPGRKCIEEPAASIDEPPQEAPKTVPTTTTTTPIPGFTVQIPIPVEKIGSNGIVWSSQYNPGAQLFEELVDLFKEGVNETIGKTEFGPTHLRTEIFSVSSARRNNSEFEQGALIVFNGTFSEPVDRCKVFDAIIEKVQEDKNHLGSTALKVHEKVQYVNPCPHDLCGGKICDTKKGEVCINGTTCGIDFCSDFTCYPHSKPVNLIDRCECYCDKGYTDLRPLETNKLHLEDKDVCVLHPNWCTLGLHNCSKVADCIMLEEDYTCKCWDGYNDTNPEVPGRFCAAAFCGECGEHGACVTSPESQNVTCVCTEGYTGDHCEIAPSALPLWLMLLLALLFLLLTLCCCLYACSRLRWFKRQPALLDQTGSSASDLWAIPRPKLVGADNESMGSGSSEFTIREEIERRVVTDVTRTEVRTEATEHEEDEHEHFTHTQAVQEERIIN</sequence>
<reference evidence="12" key="1">
    <citation type="submission" date="2020-09" db="EMBL/GenBank/DDBJ databases">
        <authorList>
            <person name="Kikuchi T."/>
        </authorList>
    </citation>
    <scope>NUCLEOTIDE SEQUENCE</scope>
    <source>
        <strain evidence="12">SH1</strain>
    </source>
</reference>
<feature type="compositionally biased region" description="Low complexity" evidence="7">
    <location>
        <begin position="41"/>
        <end position="50"/>
    </location>
</feature>
<dbReference type="InterPro" id="IPR000152">
    <property type="entry name" value="EGF-type_Asp/Asn_hydroxyl_site"/>
</dbReference>
<dbReference type="Pfam" id="PF07645">
    <property type="entry name" value="EGF_CA"/>
    <property type="match status" value="1"/>
</dbReference>
<dbReference type="PROSITE" id="PS50026">
    <property type="entry name" value="EGF_3"/>
    <property type="match status" value="6"/>
</dbReference>
<keyword evidence="8" id="KW-0472">Membrane</keyword>
<dbReference type="SUPFAM" id="SSF57184">
    <property type="entry name" value="Growth factor receptor domain"/>
    <property type="match status" value="1"/>
</dbReference>
<dbReference type="GO" id="GO:0005509">
    <property type="term" value="F:calcium ion binding"/>
    <property type="evidence" value="ECO:0007669"/>
    <property type="project" value="InterPro"/>
</dbReference>
<feature type="compositionally biased region" description="Pro residues" evidence="7">
    <location>
        <begin position="239"/>
        <end position="259"/>
    </location>
</feature>
<feature type="domain" description="EGF-like" evidence="11">
    <location>
        <begin position="182"/>
        <end position="221"/>
    </location>
</feature>
<dbReference type="PROSITE" id="PS01187">
    <property type="entry name" value="EGF_CA"/>
    <property type="match status" value="1"/>
</dbReference>
<dbReference type="EMBL" id="CAJFDH010000002">
    <property type="protein sequence ID" value="CAD5210047.1"/>
    <property type="molecule type" value="Genomic_DNA"/>
</dbReference>